<dbReference type="Pfam" id="PF03763">
    <property type="entry name" value="Remorin_C"/>
    <property type="match status" value="1"/>
</dbReference>
<organism evidence="5 6">
    <name type="scientific">Ilex paraguariensis</name>
    <name type="common">yerba mate</name>
    <dbReference type="NCBI Taxonomy" id="185542"/>
    <lineage>
        <taxon>Eukaryota</taxon>
        <taxon>Viridiplantae</taxon>
        <taxon>Streptophyta</taxon>
        <taxon>Embryophyta</taxon>
        <taxon>Tracheophyta</taxon>
        <taxon>Spermatophyta</taxon>
        <taxon>Magnoliopsida</taxon>
        <taxon>eudicotyledons</taxon>
        <taxon>Gunneridae</taxon>
        <taxon>Pentapetalae</taxon>
        <taxon>asterids</taxon>
        <taxon>campanulids</taxon>
        <taxon>Aquifoliales</taxon>
        <taxon>Aquifoliaceae</taxon>
        <taxon>Ilex</taxon>
    </lineage>
</organism>
<protein>
    <recommendedName>
        <fullName evidence="4">Remorin C-terminal domain-containing protein</fullName>
    </recommendedName>
</protein>
<dbReference type="EMBL" id="CAUOFW020004572">
    <property type="protein sequence ID" value="CAK9166286.1"/>
    <property type="molecule type" value="Genomic_DNA"/>
</dbReference>
<accession>A0ABC8TAZ9</accession>
<keyword evidence="6" id="KW-1185">Reference proteome</keyword>
<gene>
    <name evidence="5" type="ORF">ILEXP_LOCUS35496</name>
</gene>
<feature type="domain" description="Remorin C-terminal" evidence="4">
    <location>
        <begin position="145"/>
        <end position="248"/>
    </location>
</feature>
<comment type="similarity">
    <text evidence="1">Belongs to the remorin family.</text>
</comment>
<evidence type="ECO:0000256" key="1">
    <source>
        <dbReference type="ARBA" id="ARBA00005711"/>
    </source>
</evidence>
<feature type="compositionally biased region" description="Basic and acidic residues" evidence="3">
    <location>
        <begin position="116"/>
        <end position="128"/>
    </location>
</feature>
<dbReference type="AlphaFoldDB" id="A0ABC8TAZ9"/>
<evidence type="ECO:0000256" key="2">
    <source>
        <dbReference type="SAM" id="Coils"/>
    </source>
</evidence>
<dbReference type="Proteomes" id="UP001642360">
    <property type="component" value="Unassembled WGS sequence"/>
</dbReference>
<dbReference type="PANTHER" id="PTHR31471">
    <property type="entry name" value="OS02G0116800 PROTEIN"/>
    <property type="match status" value="1"/>
</dbReference>
<feature type="region of interest" description="Disordered" evidence="3">
    <location>
        <begin position="1"/>
        <end position="38"/>
    </location>
</feature>
<comment type="caution">
    <text evidence="5">The sequence shown here is derived from an EMBL/GenBank/DDBJ whole genome shotgun (WGS) entry which is preliminary data.</text>
</comment>
<keyword evidence="2" id="KW-0175">Coiled coil</keyword>
<name>A0ABC8TAZ9_9AQUA</name>
<evidence type="ECO:0000313" key="6">
    <source>
        <dbReference type="Proteomes" id="UP001642360"/>
    </source>
</evidence>
<proteinExistence type="inferred from homology"/>
<evidence type="ECO:0000313" key="5">
    <source>
        <dbReference type="EMBL" id="CAK9166286.1"/>
    </source>
</evidence>
<dbReference type="PANTHER" id="PTHR31471:SF5">
    <property type="entry name" value="GB|AAD39278.1"/>
    <property type="match status" value="1"/>
</dbReference>
<feature type="compositionally biased region" description="Basic and acidic residues" evidence="3">
    <location>
        <begin position="17"/>
        <end position="34"/>
    </location>
</feature>
<reference evidence="5 6" key="1">
    <citation type="submission" date="2024-02" db="EMBL/GenBank/DDBJ databases">
        <authorList>
            <person name="Vignale AGUSTIN F."/>
            <person name="Sosa J E."/>
            <person name="Modenutti C."/>
        </authorList>
    </citation>
    <scope>NUCLEOTIDE SEQUENCE [LARGE SCALE GENOMIC DNA]</scope>
</reference>
<feature type="coiled-coil region" evidence="2">
    <location>
        <begin position="157"/>
        <end position="232"/>
    </location>
</feature>
<evidence type="ECO:0000256" key="3">
    <source>
        <dbReference type="SAM" id="MobiDB-lite"/>
    </source>
</evidence>
<sequence>MESLIKQTRVRFSGAGRDSKEESNRTKESFEGDKKSHKWFQRQLSRRMSHDYDSGDSEIATAIGAAAFAIHALEEARLQHQRNVREGFDTSMSRAKTRKEEQSRPPDAGRVSRRLSGKETREPVETSTRKLPAPLLRGPTRSKSIETKADAWKEAKMAKIQTRYEKMNSGMRAWENEKKKIAQYEMERKKSELEQRGAKNSKHYQNKLARIVRIAEEARAQVEERRKQEESEVKERAKSIRSTGKFPHSCFCC</sequence>
<evidence type="ECO:0000259" key="4">
    <source>
        <dbReference type="Pfam" id="PF03763"/>
    </source>
</evidence>
<dbReference type="InterPro" id="IPR005516">
    <property type="entry name" value="Remorin_C"/>
</dbReference>
<feature type="region of interest" description="Disordered" evidence="3">
    <location>
        <begin position="83"/>
        <end position="141"/>
    </location>
</feature>